<name>A0ABM6BFZ5_YERET</name>
<keyword evidence="1" id="KW-0472">Membrane</keyword>
<keyword evidence="3" id="KW-1185">Reference proteome</keyword>
<feature type="transmembrane region" description="Helical" evidence="1">
    <location>
        <begin position="192"/>
        <end position="209"/>
    </location>
</feature>
<dbReference type="Proteomes" id="UP000266744">
    <property type="component" value="Chromosome"/>
</dbReference>
<feature type="transmembrane region" description="Helical" evidence="1">
    <location>
        <begin position="142"/>
        <end position="157"/>
    </location>
</feature>
<keyword evidence="1" id="KW-0812">Transmembrane</keyword>
<feature type="transmembrane region" description="Helical" evidence="1">
    <location>
        <begin position="118"/>
        <end position="135"/>
    </location>
</feature>
<feature type="transmembrane region" description="Helical" evidence="1">
    <location>
        <begin position="48"/>
        <end position="69"/>
    </location>
</feature>
<evidence type="ECO:0000313" key="3">
    <source>
        <dbReference type="Proteomes" id="UP000266744"/>
    </source>
</evidence>
<reference evidence="2 3" key="1">
    <citation type="journal article" date="2016" name="Toxins">
        <title>The Draft Genome Sequence of the Yersinia entomophaga Entomopathogenic Type Strain MH96T.</title>
        <authorList>
            <person name="Hurst M.R."/>
            <person name="Beattie A."/>
            <person name="Altermann E."/>
            <person name="Moraga R.M."/>
            <person name="Harper L.A."/>
            <person name="Calder J."/>
            <person name="Laugraud A."/>
        </authorList>
    </citation>
    <scope>NUCLEOTIDE SEQUENCE [LARGE SCALE GENOMIC DNA]</scope>
    <source>
        <strain evidence="2 3">MH96</strain>
    </source>
</reference>
<accession>A0ABM6BFZ5</accession>
<feature type="transmembrane region" description="Helical" evidence="1">
    <location>
        <begin position="327"/>
        <end position="350"/>
    </location>
</feature>
<keyword evidence="1" id="KW-1133">Transmembrane helix</keyword>
<feature type="transmembrane region" description="Helical" evidence="1">
    <location>
        <begin position="357"/>
        <end position="373"/>
    </location>
</feature>
<dbReference type="EMBL" id="CP010029">
    <property type="protein sequence ID" value="ANI28365.1"/>
    <property type="molecule type" value="Genomic_DNA"/>
</dbReference>
<organism evidence="2 3">
    <name type="scientific">Yersinia entomophaga</name>
    <dbReference type="NCBI Taxonomy" id="935293"/>
    <lineage>
        <taxon>Bacteria</taxon>
        <taxon>Pseudomonadati</taxon>
        <taxon>Pseudomonadota</taxon>
        <taxon>Gammaproteobacteria</taxon>
        <taxon>Enterobacterales</taxon>
        <taxon>Yersiniaceae</taxon>
        <taxon>Yersinia</taxon>
    </lineage>
</organism>
<evidence type="ECO:0000256" key="1">
    <source>
        <dbReference type="SAM" id="Phobius"/>
    </source>
</evidence>
<evidence type="ECO:0008006" key="4">
    <source>
        <dbReference type="Google" id="ProtNLM"/>
    </source>
</evidence>
<feature type="transmembrane region" description="Helical" evidence="1">
    <location>
        <begin position="90"/>
        <end position="112"/>
    </location>
</feature>
<sequence length="417" mass="47431">MFAVNKTITVYVSLYSMSLWIAFISSIVTGQFNGDLVGIDVGLDNTTLFYIALFNQIIILAVPLLYKIVTHYKLSLGGYRFNININRFSLFMFIIITMNLVFFLTTGVGKVFSKETHPLAPLFVIIAPSGIFYFYYLISREKSGVLFFLNVFLYSSLEIMKGWTGFILVLAIFEMYFFILRHRNSKFLKIPFLFSILMPLLLLIFGGALNKHVFVLKNEIRGNYVNADELSYFDSISLLSSRLTNFSVSAGMYSRVESVVSTAKDQGEFTELKGFARRLFPGVIEDTGFRTLSNSTMLAFFPDYGEQSNVDTGVLMYYYVLFKADPYGAVFSILLSLFLLVSLVAFYRAISNNHNNINIFIFIMIFYLFYTASTEASFVRPYITGVIFFPLLFSIGVIKIRKKSLGDLGGEDKVRNV</sequence>
<dbReference type="NCBIfam" id="NF033860">
    <property type="entry name" value="Wzy_O6_O28"/>
    <property type="match status" value="1"/>
</dbReference>
<gene>
    <name evidence="2" type="ORF">PL78_00720</name>
</gene>
<evidence type="ECO:0000313" key="2">
    <source>
        <dbReference type="EMBL" id="ANI28365.1"/>
    </source>
</evidence>
<feature type="transmembrane region" description="Helical" evidence="1">
    <location>
        <begin position="7"/>
        <end position="28"/>
    </location>
</feature>
<protein>
    <recommendedName>
        <fullName evidence="4">O-antigen polymerase</fullName>
    </recommendedName>
</protein>
<feature type="transmembrane region" description="Helical" evidence="1">
    <location>
        <begin position="379"/>
        <end position="398"/>
    </location>
</feature>
<feature type="transmembrane region" description="Helical" evidence="1">
    <location>
        <begin position="163"/>
        <end position="180"/>
    </location>
</feature>
<dbReference type="RefSeq" id="WP_145916318.1">
    <property type="nucleotide sequence ID" value="NZ_CP010029.1"/>
</dbReference>
<proteinExistence type="predicted"/>